<dbReference type="Proteomes" id="UP000197468">
    <property type="component" value="Unassembled WGS sequence"/>
</dbReference>
<dbReference type="Gene3D" id="3.40.50.1820">
    <property type="entry name" value="alpha/beta hydrolase"/>
    <property type="match status" value="1"/>
</dbReference>
<keyword evidence="2" id="KW-1185">Reference proteome</keyword>
<dbReference type="SUPFAM" id="SSF53474">
    <property type="entry name" value="alpha/beta-Hydrolases"/>
    <property type="match status" value="1"/>
</dbReference>
<accession>A0A246JKC8</accession>
<sequence length="300" mass="31249">MTAASTAFFLDAGARGQRLCVHTPAASLDGAGAPLGQILLLPAFAEEMNKSRRMTALAARAFAAAGLEVLTLDLLGCGDSSGDFGDASWADWQDDARIAAAWLDGRALPGPDGAKPPLWLWGLRAGALLAPAAIEAVADRSVRLLLWQPVTTGKLQLQQFMRLRVAADLIGGQAKGAVQAMRDQLARGESVEIAGYRLSPALAHGLEAAQLKPSPRVSRVAWLELSTREDAGLTPAASMAVQAWQAQGAEVRAAVCQGPSFWAATEIEEAPRLIEASLAALTAGDDFATQPAVPPEAVAA</sequence>
<keyword evidence="1" id="KW-0378">Hydrolase</keyword>
<protein>
    <submittedName>
        <fullName evidence="1">Hydrolase 2, exosortase A system-associated</fullName>
    </submittedName>
</protein>
<evidence type="ECO:0000313" key="2">
    <source>
        <dbReference type="Proteomes" id="UP000197468"/>
    </source>
</evidence>
<comment type="caution">
    <text evidence="1">The sequence shown here is derived from an EMBL/GenBank/DDBJ whole genome shotgun (WGS) entry which is preliminary data.</text>
</comment>
<dbReference type="RefSeq" id="WP_088382205.1">
    <property type="nucleotide sequence ID" value="NZ_NIOF01000001.1"/>
</dbReference>
<evidence type="ECO:0000313" key="1">
    <source>
        <dbReference type="EMBL" id="OWQ93057.1"/>
    </source>
</evidence>
<dbReference type="EMBL" id="NIOF01000001">
    <property type="protein sequence ID" value="OWQ93057.1"/>
    <property type="molecule type" value="Genomic_DNA"/>
</dbReference>
<reference evidence="1 2" key="1">
    <citation type="journal article" date="2008" name="Int. J. Syst. Evol. Microbiol.">
        <title>Description of Roseateles aquatilis sp. nov. and Roseateles terrae sp. nov., in the class Betaproteobacteria, and emended description of the genus Roseateles.</title>
        <authorList>
            <person name="Gomila M."/>
            <person name="Bowien B."/>
            <person name="Falsen E."/>
            <person name="Moore E.R."/>
            <person name="Lalucat J."/>
        </authorList>
    </citation>
    <scope>NUCLEOTIDE SEQUENCE [LARGE SCALE GENOMIC DNA]</scope>
    <source>
        <strain evidence="1 2">CCUG 48205</strain>
    </source>
</reference>
<organism evidence="1 2">
    <name type="scientific">Roseateles aquatilis</name>
    <dbReference type="NCBI Taxonomy" id="431061"/>
    <lineage>
        <taxon>Bacteria</taxon>
        <taxon>Pseudomonadati</taxon>
        <taxon>Pseudomonadota</taxon>
        <taxon>Betaproteobacteria</taxon>
        <taxon>Burkholderiales</taxon>
        <taxon>Sphaerotilaceae</taxon>
        <taxon>Roseateles</taxon>
    </lineage>
</organism>
<proteinExistence type="predicted"/>
<dbReference type="AlphaFoldDB" id="A0A246JKC8"/>
<dbReference type="InterPro" id="IPR017532">
    <property type="entry name" value="Hydrolase-2_PEP"/>
</dbReference>
<dbReference type="NCBIfam" id="TIGR03101">
    <property type="entry name" value="hydr2_PEP"/>
    <property type="match status" value="1"/>
</dbReference>
<dbReference type="GO" id="GO:0016787">
    <property type="term" value="F:hydrolase activity"/>
    <property type="evidence" value="ECO:0007669"/>
    <property type="project" value="UniProtKB-KW"/>
</dbReference>
<dbReference type="InterPro" id="IPR029058">
    <property type="entry name" value="AB_hydrolase_fold"/>
</dbReference>
<dbReference type="OrthoDB" id="8525674at2"/>
<gene>
    <name evidence="1" type="ORF">CDN99_00690</name>
</gene>
<name>A0A246JKC8_9BURK</name>